<keyword evidence="1" id="KW-0378">Hydrolase</keyword>
<dbReference type="Proteomes" id="UP000479692">
    <property type="component" value="Unassembled WGS sequence"/>
</dbReference>
<dbReference type="EMBL" id="WOXT01000001">
    <property type="protein sequence ID" value="MUV12922.1"/>
    <property type="molecule type" value="Genomic_DNA"/>
</dbReference>
<proteinExistence type="predicted"/>
<dbReference type="PANTHER" id="PTHR39323">
    <property type="entry name" value="BLR1149 PROTEIN"/>
    <property type="match status" value="1"/>
</dbReference>
<dbReference type="InterPro" id="IPR029052">
    <property type="entry name" value="Metallo-depent_PP-like"/>
</dbReference>
<keyword evidence="1" id="KW-0436">Ligase</keyword>
<keyword evidence="1" id="KW-0540">Nuclease</keyword>
<keyword evidence="1" id="KW-0255">Endonuclease</keyword>
<dbReference type="EC" id="3.1.-.-" evidence="1"/>
<organism evidence="1 2">
    <name type="scientific">Noviluteimonas gilva</name>
    <dbReference type="NCBI Taxonomy" id="2682097"/>
    <lineage>
        <taxon>Bacteria</taxon>
        <taxon>Pseudomonadati</taxon>
        <taxon>Pseudomonadota</taxon>
        <taxon>Gammaproteobacteria</taxon>
        <taxon>Lysobacterales</taxon>
        <taxon>Lysobacteraceae</taxon>
        <taxon>Noviluteimonas</taxon>
    </lineage>
</organism>
<dbReference type="NCBIfam" id="TIGR04123">
    <property type="entry name" value="P_estr_lig_assc"/>
    <property type="match status" value="1"/>
</dbReference>
<dbReference type="RefSeq" id="WP_156639763.1">
    <property type="nucleotide sequence ID" value="NZ_WOXT01000001.1"/>
</dbReference>
<dbReference type="AlphaFoldDB" id="A0A7C9M1U3"/>
<comment type="caution">
    <text evidence="1">The sequence shown here is derived from an EMBL/GenBank/DDBJ whole genome shotgun (WGS) entry which is preliminary data.</text>
</comment>
<name>A0A7C9M1U3_9GAMM</name>
<sequence length="212" mass="23051">MAEAMDLVIAGEPMRLLADRALYWPARNRLLLADLHLGKADIFRRFGIALPSGGTRLDLARIATLARVTGAETAWVLGDFLHGGIESPQWRAGWDAFRAEHSQLRIGVLAGNHDRALVRAGLDIDLLGDALDDGPFALRHAPDPRASAHVLCGHLHPTLRIEGFPGRWPAFWLQARTCVLPAFSAFTGGRNPETHPGDGLVACMHGDLLRLA</sequence>
<dbReference type="PANTHER" id="PTHR39323:SF1">
    <property type="entry name" value="BLR1149 PROTEIN"/>
    <property type="match status" value="1"/>
</dbReference>
<evidence type="ECO:0000313" key="1">
    <source>
        <dbReference type="EMBL" id="MUV12922.1"/>
    </source>
</evidence>
<dbReference type="GO" id="GO:0004519">
    <property type="term" value="F:endonuclease activity"/>
    <property type="evidence" value="ECO:0007669"/>
    <property type="project" value="UniProtKB-KW"/>
</dbReference>
<evidence type="ECO:0000313" key="2">
    <source>
        <dbReference type="Proteomes" id="UP000479692"/>
    </source>
</evidence>
<reference evidence="1 2" key="1">
    <citation type="submission" date="2019-12" db="EMBL/GenBank/DDBJ databases">
        <authorList>
            <person name="Xu J."/>
        </authorList>
    </citation>
    <scope>NUCLEOTIDE SEQUENCE [LARGE SCALE GENOMIC DNA]</scope>
    <source>
        <strain evidence="1 2">HX-5-24</strain>
    </source>
</reference>
<protein>
    <submittedName>
        <fullName evidence="1">Ligase-associated DNA damage response endonuclease PdeM</fullName>
        <ecNumber evidence="1">3.1.-.-</ecNumber>
    </submittedName>
</protein>
<keyword evidence="2" id="KW-1185">Reference proteome</keyword>
<dbReference type="InterPro" id="IPR026336">
    <property type="entry name" value="PdeM-like"/>
</dbReference>
<dbReference type="GO" id="GO:0016874">
    <property type="term" value="F:ligase activity"/>
    <property type="evidence" value="ECO:0007669"/>
    <property type="project" value="UniProtKB-KW"/>
</dbReference>
<dbReference type="GO" id="GO:0016787">
    <property type="term" value="F:hydrolase activity"/>
    <property type="evidence" value="ECO:0007669"/>
    <property type="project" value="UniProtKB-KW"/>
</dbReference>
<dbReference type="InterPro" id="IPR024173">
    <property type="entry name" value="Pesterase_MJ0037-like"/>
</dbReference>
<dbReference type="SUPFAM" id="SSF56300">
    <property type="entry name" value="Metallo-dependent phosphatases"/>
    <property type="match status" value="1"/>
</dbReference>
<accession>A0A7C9M1U3</accession>
<dbReference type="PIRSF" id="PIRSF000887">
    <property type="entry name" value="Pesterase_MJ0037"/>
    <property type="match status" value="1"/>
</dbReference>
<gene>
    <name evidence="1" type="primary">pdeM</name>
    <name evidence="1" type="ORF">GN331_01720</name>
</gene>